<keyword evidence="12" id="KW-1185">Reference proteome</keyword>
<keyword evidence="6" id="KW-0408">Iron</keyword>
<name>A0AAN7CK73_9PEZI</name>
<evidence type="ECO:0000313" key="11">
    <source>
        <dbReference type="EMBL" id="KAK4242557.1"/>
    </source>
</evidence>
<comment type="caution">
    <text evidence="11">The sequence shown here is derived from an EMBL/GenBank/DDBJ whole genome shotgun (WGS) entry which is preliminary data.</text>
</comment>
<feature type="signal peptide" evidence="9">
    <location>
        <begin position="1"/>
        <end position="21"/>
    </location>
</feature>
<evidence type="ECO:0000256" key="2">
    <source>
        <dbReference type="ARBA" id="ARBA00022559"/>
    </source>
</evidence>
<evidence type="ECO:0000256" key="4">
    <source>
        <dbReference type="ARBA" id="ARBA00022723"/>
    </source>
</evidence>
<evidence type="ECO:0000313" key="12">
    <source>
        <dbReference type="Proteomes" id="UP001303760"/>
    </source>
</evidence>
<comment type="cofactor">
    <cofactor evidence="1">
        <name>heme b</name>
        <dbReference type="ChEBI" id="CHEBI:60344"/>
    </cofactor>
</comment>
<keyword evidence="9" id="KW-0732">Signal</keyword>
<dbReference type="GO" id="GO:0004601">
    <property type="term" value="F:peroxidase activity"/>
    <property type="evidence" value="ECO:0007669"/>
    <property type="project" value="UniProtKB-KW"/>
</dbReference>
<dbReference type="Pfam" id="PF01328">
    <property type="entry name" value="Peroxidase_2"/>
    <property type="match status" value="1"/>
</dbReference>
<dbReference type="EMBL" id="MU860007">
    <property type="protein sequence ID" value="KAK4242557.1"/>
    <property type="molecule type" value="Genomic_DNA"/>
</dbReference>
<keyword evidence="4" id="KW-0479">Metal-binding</keyword>
<evidence type="ECO:0000256" key="1">
    <source>
        <dbReference type="ARBA" id="ARBA00001970"/>
    </source>
</evidence>
<evidence type="ECO:0000256" key="3">
    <source>
        <dbReference type="ARBA" id="ARBA00022617"/>
    </source>
</evidence>
<proteinExistence type="inferred from homology"/>
<keyword evidence="5" id="KW-0560">Oxidoreductase</keyword>
<feature type="domain" description="Heme haloperoxidase family profile" evidence="10">
    <location>
        <begin position="25"/>
        <end position="231"/>
    </location>
</feature>
<organism evidence="11 12">
    <name type="scientific">Achaetomium macrosporum</name>
    <dbReference type="NCBI Taxonomy" id="79813"/>
    <lineage>
        <taxon>Eukaryota</taxon>
        <taxon>Fungi</taxon>
        <taxon>Dikarya</taxon>
        <taxon>Ascomycota</taxon>
        <taxon>Pezizomycotina</taxon>
        <taxon>Sordariomycetes</taxon>
        <taxon>Sordariomycetidae</taxon>
        <taxon>Sordariales</taxon>
        <taxon>Chaetomiaceae</taxon>
        <taxon>Achaetomium</taxon>
    </lineage>
</organism>
<protein>
    <submittedName>
        <fullName evidence="11">Sterigmatocystin biosynthesis peroxidase</fullName>
    </submittedName>
</protein>
<reference evidence="11" key="2">
    <citation type="submission" date="2023-05" db="EMBL/GenBank/DDBJ databases">
        <authorList>
            <consortium name="Lawrence Berkeley National Laboratory"/>
            <person name="Steindorff A."/>
            <person name="Hensen N."/>
            <person name="Bonometti L."/>
            <person name="Westerberg I."/>
            <person name="Brannstrom I.O."/>
            <person name="Guillou S."/>
            <person name="Cros-Aarteil S."/>
            <person name="Calhoun S."/>
            <person name="Haridas S."/>
            <person name="Kuo A."/>
            <person name="Mondo S."/>
            <person name="Pangilinan J."/>
            <person name="Riley R."/>
            <person name="Labutti K."/>
            <person name="Andreopoulos B."/>
            <person name="Lipzen A."/>
            <person name="Chen C."/>
            <person name="Yanf M."/>
            <person name="Daum C."/>
            <person name="Ng V."/>
            <person name="Clum A."/>
            <person name="Ohm R."/>
            <person name="Martin F."/>
            <person name="Silar P."/>
            <person name="Natvig D."/>
            <person name="Lalanne C."/>
            <person name="Gautier V."/>
            <person name="Ament-Velasquez S.L."/>
            <person name="Kruys A."/>
            <person name="Hutchinson M.I."/>
            <person name="Powell A.J."/>
            <person name="Barry K."/>
            <person name="Miller A.N."/>
            <person name="Grigoriev I.V."/>
            <person name="Debuchy R."/>
            <person name="Gladieux P."/>
            <person name="Thoren M.H."/>
            <person name="Johannesson H."/>
        </authorList>
    </citation>
    <scope>NUCLEOTIDE SEQUENCE</scope>
    <source>
        <strain evidence="11">CBS 532.94</strain>
    </source>
</reference>
<dbReference type="PANTHER" id="PTHR33577">
    <property type="entry name" value="STERIGMATOCYSTIN BIOSYNTHESIS PEROXIDASE STCC-RELATED"/>
    <property type="match status" value="1"/>
</dbReference>
<evidence type="ECO:0000259" key="10">
    <source>
        <dbReference type="PROSITE" id="PS51405"/>
    </source>
</evidence>
<feature type="chain" id="PRO_5042845552" evidence="9">
    <location>
        <begin position="22"/>
        <end position="273"/>
    </location>
</feature>
<evidence type="ECO:0000256" key="8">
    <source>
        <dbReference type="SAM" id="MobiDB-lite"/>
    </source>
</evidence>
<feature type="region of interest" description="Disordered" evidence="8">
    <location>
        <begin position="240"/>
        <end position="273"/>
    </location>
</feature>
<dbReference type="SUPFAM" id="SSF47571">
    <property type="entry name" value="Cloroperoxidase"/>
    <property type="match status" value="1"/>
</dbReference>
<evidence type="ECO:0000256" key="6">
    <source>
        <dbReference type="ARBA" id="ARBA00023004"/>
    </source>
</evidence>
<dbReference type="Proteomes" id="UP001303760">
    <property type="component" value="Unassembled WGS sequence"/>
</dbReference>
<accession>A0AAN7CK73</accession>
<feature type="compositionally biased region" description="Polar residues" evidence="8">
    <location>
        <begin position="246"/>
        <end position="255"/>
    </location>
</feature>
<keyword evidence="2 11" id="KW-0575">Peroxidase</keyword>
<sequence>MRVATLLPLAVFAAGAYGASSSSDPFEQWQRPGDSDVRGPCPFLNTFANHGFLPRSGKYITEQDLANALFNAVHVNQSAAQFLFDFAIRTNPEPNATWFSLDMLTRHNVLEHDASLSRVDNYFGHADVFNDQAFAETRRYWGDVVTAQTGAAAIVGRIRTCNATNPEFSLSDLGFEFILGETAAFISILGDSESFTVDTRRVEYLFRNERLPTALGWRRPDAPFGEASLFERMELLRTEYEKRTGRNTTTPSSPGKRTLGYKGRVSRGGVRVL</sequence>
<evidence type="ECO:0000256" key="9">
    <source>
        <dbReference type="SAM" id="SignalP"/>
    </source>
</evidence>
<evidence type="ECO:0000256" key="7">
    <source>
        <dbReference type="ARBA" id="ARBA00025795"/>
    </source>
</evidence>
<dbReference type="InterPro" id="IPR036851">
    <property type="entry name" value="Chloroperoxidase-like_sf"/>
</dbReference>
<dbReference type="GO" id="GO:0046872">
    <property type="term" value="F:metal ion binding"/>
    <property type="evidence" value="ECO:0007669"/>
    <property type="project" value="UniProtKB-KW"/>
</dbReference>
<evidence type="ECO:0000256" key="5">
    <source>
        <dbReference type="ARBA" id="ARBA00023002"/>
    </source>
</evidence>
<comment type="similarity">
    <text evidence="7">Belongs to the chloroperoxidase family.</text>
</comment>
<dbReference type="PROSITE" id="PS51405">
    <property type="entry name" value="HEME_HALOPEROXIDASE"/>
    <property type="match status" value="1"/>
</dbReference>
<reference evidence="11" key="1">
    <citation type="journal article" date="2023" name="Mol. Phylogenet. Evol.">
        <title>Genome-scale phylogeny and comparative genomics of the fungal order Sordariales.</title>
        <authorList>
            <person name="Hensen N."/>
            <person name="Bonometti L."/>
            <person name="Westerberg I."/>
            <person name="Brannstrom I.O."/>
            <person name="Guillou S."/>
            <person name="Cros-Aarteil S."/>
            <person name="Calhoun S."/>
            <person name="Haridas S."/>
            <person name="Kuo A."/>
            <person name="Mondo S."/>
            <person name="Pangilinan J."/>
            <person name="Riley R."/>
            <person name="LaButti K."/>
            <person name="Andreopoulos B."/>
            <person name="Lipzen A."/>
            <person name="Chen C."/>
            <person name="Yan M."/>
            <person name="Daum C."/>
            <person name="Ng V."/>
            <person name="Clum A."/>
            <person name="Steindorff A."/>
            <person name="Ohm R.A."/>
            <person name="Martin F."/>
            <person name="Silar P."/>
            <person name="Natvig D.O."/>
            <person name="Lalanne C."/>
            <person name="Gautier V."/>
            <person name="Ament-Velasquez S.L."/>
            <person name="Kruys A."/>
            <person name="Hutchinson M.I."/>
            <person name="Powell A.J."/>
            <person name="Barry K."/>
            <person name="Miller A.N."/>
            <person name="Grigoriev I.V."/>
            <person name="Debuchy R."/>
            <person name="Gladieux P."/>
            <person name="Hiltunen Thoren M."/>
            <person name="Johannesson H."/>
        </authorList>
    </citation>
    <scope>NUCLEOTIDE SEQUENCE</scope>
    <source>
        <strain evidence="11">CBS 532.94</strain>
    </source>
</reference>
<gene>
    <name evidence="11" type="ORF">C8A03DRAFT_40205</name>
</gene>
<dbReference type="InterPro" id="IPR000028">
    <property type="entry name" value="Chloroperoxidase"/>
</dbReference>
<keyword evidence="3" id="KW-0349">Heme</keyword>
<dbReference type="AlphaFoldDB" id="A0AAN7CK73"/>
<dbReference type="PANTHER" id="PTHR33577:SF7">
    <property type="entry name" value="HEME HALOPEROXIDASE FAMILY PROFILE DOMAIN-CONTAINING PROTEIN"/>
    <property type="match status" value="1"/>
</dbReference>
<dbReference type="Gene3D" id="1.10.489.10">
    <property type="entry name" value="Chloroperoxidase-like"/>
    <property type="match status" value="1"/>
</dbReference>